<dbReference type="GO" id="GO:0000049">
    <property type="term" value="F:tRNA binding"/>
    <property type="evidence" value="ECO:0007669"/>
    <property type="project" value="UniProtKB-KW"/>
</dbReference>
<dbReference type="GO" id="GO:0022625">
    <property type="term" value="C:cytosolic large ribosomal subunit"/>
    <property type="evidence" value="ECO:0007669"/>
    <property type="project" value="TreeGrafter"/>
</dbReference>
<accession>A0AAU0UJ18</accession>
<dbReference type="PROSITE" id="PS00586">
    <property type="entry name" value="RIBOSOMAL_L16_1"/>
    <property type="match status" value="1"/>
</dbReference>
<keyword evidence="2 8" id="KW-0820">tRNA-binding</keyword>
<dbReference type="HAMAP" id="MF_01342">
    <property type="entry name" value="Ribosomal_uL16"/>
    <property type="match status" value="1"/>
</dbReference>
<dbReference type="GO" id="GO:0019843">
    <property type="term" value="F:rRNA binding"/>
    <property type="evidence" value="ECO:0007669"/>
    <property type="project" value="UniProtKB-UniRule"/>
</dbReference>
<dbReference type="Gene3D" id="3.90.1170.10">
    <property type="entry name" value="Ribosomal protein L10e/L16"/>
    <property type="match status" value="1"/>
</dbReference>
<protein>
    <recommendedName>
        <fullName evidence="7 8">Large ribosomal subunit protein uL16</fullName>
    </recommendedName>
</protein>
<dbReference type="PANTHER" id="PTHR12220">
    <property type="entry name" value="50S/60S RIBOSOMAL PROTEIN L16"/>
    <property type="match status" value="1"/>
</dbReference>
<dbReference type="InterPro" id="IPR036920">
    <property type="entry name" value="Ribosomal_uL16_sf"/>
</dbReference>
<dbReference type="NCBIfam" id="TIGR01164">
    <property type="entry name" value="rplP_bact"/>
    <property type="match status" value="1"/>
</dbReference>
<dbReference type="PROSITE" id="PS00701">
    <property type="entry name" value="RIBOSOMAL_L16_2"/>
    <property type="match status" value="1"/>
</dbReference>
<dbReference type="Proteomes" id="UP001329915">
    <property type="component" value="Chromosome"/>
</dbReference>
<dbReference type="EMBL" id="CP121694">
    <property type="protein sequence ID" value="WRO20356.1"/>
    <property type="molecule type" value="Genomic_DNA"/>
</dbReference>
<evidence type="ECO:0000313" key="12">
    <source>
        <dbReference type="Proteomes" id="UP001329915"/>
    </source>
</evidence>
<evidence type="ECO:0000256" key="1">
    <source>
        <dbReference type="ARBA" id="ARBA00008931"/>
    </source>
</evidence>
<dbReference type="InterPro" id="IPR047873">
    <property type="entry name" value="Ribosomal_uL16"/>
</dbReference>
<gene>
    <name evidence="8 11" type="primary">rplP</name>
    <name evidence="11" type="ORF">MFMK1_000114</name>
</gene>
<keyword evidence="4 8" id="KW-0694">RNA-binding</keyword>
<dbReference type="Pfam" id="PF00252">
    <property type="entry name" value="Ribosomal_L16"/>
    <property type="match status" value="1"/>
</dbReference>
<dbReference type="GO" id="GO:0006412">
    <property type="term" value="P:translation"/>
    <property type="evidence" value="ECO:0007669"/>
    <property type="project" value="UniProtKB-UniRule"/>
</dbReference>
<comment type="function">
    <text evidence="8 10">Binds 23S rRNA and is also seen to make contacts with the A and possibly P site tRNAs.</text>
</comment>
<dbReference type="SUPFAM" id="SSF54686">
    <property type="entry name" value="Ribosomal protein L16p/L10e"/>
    <property type="match status" value="1"/>
</dbReference>
<keyword evidence="5 8" id="KW-0689">Ribosomal protein</keyword>
<evidence type="ECO:0000256" key="6">
    <source>
        <dbReference type="ARBA" id="ARBA00023274"/>
    </source>
</evidence>
<organism evidence="11 12">
    <name type="scientific">Metallumcola ferriviriculae</name>
    <dbReference type="NCBI Taxonomy" id="3039180"/>
    <lineage>
        <taxon>Bacteria</taxon>
        <taxon>Bacillati</taxon>
        <taxon>Bacillota</taxon>
        <taxon>Clostridia</taxon>
        <taxon>Neomoorellales</taxon>
        <taxon>Desulfitibacteraceae</taxon>
        <taxon>Metallumcola</taxon>
    </lineage>
</organism>
<dbReference type="FunFam" id="3.90.1170.10:FF:000001">
    <property type="entry name" value="50S ribosomal protein L16"/>
    <property type="match status" value="1"/>
</dbReference>
<dbReference type="InterPro" id="IPR000114">
    <property type="entry name" value="Ribosomal_uL16_bact-type"/>
</dbReference>
<comment type="similarity">
    <text evidence="1 8 9">Belongs to the universal ribosomal protein uL16 family.</text>
</comment>
<dbReference type="KEGG" id="dbc:MFMK1_000114"/>
<evidence type="ECO:0000256" key="4">
    <source>
        <dbReference type="ARBA" id="ARBA00022884"/>
    </source>
</evidence>
<evidence type="ECO:0000256" key="8">
    <source>
        <dbReference type="HAMAP-Rule" id="MF_01342"/>
    </source>
</evidence>
<dbReference type="InterPro" id="IPR020798">
    <property type="entry name" value="Ribosomal_uL16_CS"/>
</dbReference>
<dbReference type="GO" id="GO:0003735">
    <property type="term" value="F:structural constituent of ribosome"/>
    <property type="evidence" value="ECO:0007669"/>
    <property type="project" value="InterPro"/>
</dbReference>
<evidence type="ECO:0000256" key="9">
    <source>
        <dbReference type="RuleBase" id="RU004413"/>
    </source>
</evidence>
<dbReference type="CDD" id="cd01433">
    <property type="entry name" value="Ribosomal_L16_L10e"/>
    <property type="match status" value="1"/>
</dbReference>
<dbReference type="InterPro" id="IPR016180">
    <property type="entry name" value="Ribosomal_uL16_dom"/>
</dbReference>
<dbReference type="AlphaFoldDB" id="A0AAU0UJ18"/>
<dbReference type="RefSeq" id="WP_366923256.1">
    <property type="nucleotide sequence ID" value="NZ_CP121694.1"/>
</dbReference>
<keyword evidence="3 8" id="KW-0699">rRNA-binding</keyword>
<dbReference type="PRINTS" id="PR00060">
    <property type="entry name" value="RIBOSOMALL16"/>
</dbReference>
<evidence type="ECO:0000256" key="10">
    <source>
        <dbReference type="RuleBase" id="RU004414"/>
    </source>
</evidence>
<dbReference type="PANTHER" id="PTHR12220:SF13">
    <property type="entry name" value="LARGE RIBOSOMAL SUBUNIT PROTEIN UL16M"/>
    <property type="match status" value="1"/>
</dbReference>
<evidence type="ECO:0000256" key="7">
    <source>
        <dbReference type="ARBA" id="ARBA00035198"/>
    </source>
</evidence>
<name>A0AAU0UJ18_9FIRM</name>
<reference evidence="11 12" key="1">
    <citation type="submission" date="2023-04" db="EMBL/GenBank/DDBJ databases">
        <authorList>
            <person name="Hsu D."/>
        </authorList>
    </citation>
    <scope>NUCLEOTIDE SEQUENCE [LARGE SCALE GENOMIC DNA]</scope>
    <source>
        <strain evidence="11 12">MK1</strain>
    </source>
</reference>
<keyword evidence="12" id="KW-1185">Reference proteome</keyword>
<sequence length="144" mass="16264">MLMPKRVKWRRQHRPSLSGKAIKGSNVDFGEYGLQALEPAWITSRQIEAARIAMTRYIKRGGKVWIRIFPDRPITAKPAETRMGSGKGSPEYWVAPVKPGRIMFEMAGVTEEIAKEAMRLASHKLPIKTKFIKRNEVGGEADES</sequence>
<evidence type="ECO:0000256" key="5">
    <source>
        <dbReference type="ARBA" id="ARBA00022980"/>
    </source>
</evidence>
<evidence type="ECO:0000256" key="2">
    <source>
        <dbReference type="ARBA" id="ARBA00022555"/>
    </source>
</evidence>
<keyword evidence="6 8" id="KW-0687">Ribonucleoprotein</keyword>
<evidence type="ECO:0000313" key="11">
    <source>
        <dbReference type="EMBL" id="WRO20356.1"/>
    </source>
</evidence>
<proteinExistence type="inferred from homology"/>
<comment type="subunit">
    <text evidence="8 10">Part of the 50S ribosomal subunit.</text>
</comment>
<evidence type="ECO:0000256" key="3">
    <source>
        <dbReference type="ARBA" id="ARBA00022730"/>
    </source>
</evidence>